<reference evidence="2 3" key="1">
    <citation type="submission" date="2019-12" db="EMBL/GenBank/DDBJ databases">
        <title>Complete genome sequence of Pseudomonas stutzeri.</title>
        <authorList>
            <person name="Lim S.R."/>
            <person name="Kim J.H."/>
        </authorList>
    </citation>
    <scope>NUCLEOTIDE SEQUENCE [LARGE SCALE GENOMIC DNA]</scope>
    <source>
        <strain evidence="2 3">PM101005</strain>
    </source>
</reference>
<feature type="compositionally biased region" description="Basic and acidic residues" evidence="1">
    <location>
        <begin position="228"/>
        <end position="239"/>
    </location>
</feature>
<gene>
    <name evidence="2" type="ORF">GQA94_13635</name>
</gene>
<feature type="region of interest" description="Disordered" evidence="1">
    <location>
        <begin position="228"/>
        <end position="262"/>
    </location>
</feature>
<proteinExistence type="predicted"/>
<evidence type="ECO:0000313" key="3">
    <source>
        <dbReference type="Proteomes" id="UP000438983"/>
    </source>
</evidence>
<dbReference type="OrthoDB" id="4732009at2"/>
<protein>
    <submittedName>
        <fullName evidence="2">Uncharacterized protein</fullName>
    </submittedName>
</protein>
<evidence type="ECO:0000256" key="1">
    <source>
        <dbReference type="SAM" id="MobiDB-lite"/>
    </source>
</evidence>
<feature type="compositionally biased region" description="Basic and acidic residues" evidence="1">
    <location>
        <begin position="252"/>
        <end position="262"/>
    </location>
</feature>
<dbReference type="EMBL" id="CP046902">
    <property type="protein sequence ID" value="QGZ31052.1"/>
    <property type="molecule type" value="Genomic_DNA"/>
</dbReference>
<evidence type="ECO:0000313" key="2">
    <source>
        <dbReference type="EMBL" id="QGZ31052.1"/>
    </source>
</evidence>
<dbReference type="AlphaFoldDB" id="A0A6I6LWL4"/>
<name>A0A6I6LWL4_STUST</name>
<sequence>MSAAFKEVDSQTVSRLAKDMNHVGVAFIERYLCLEHLVIARREIEGEARRHGDRSFAIRGNPDVAGTFFERLACSNEFQRLLLDVHACGTGRVPSSFEKVQTVIRCLQGRDSDDESNRFHYDATMLTVLLPVFIPEPDTDAGRFVVFPNVRNLRSSGFLNLLEKALVQNRISQRCIALAIRVGLLRPMKVPLVPGNLYFFWGYRSLHANEPCTPNELRTTVLFHYDNPHRRSSPHEHDGIGNGEAPLSRCDQAGRDQRTGFS</sequence>
<organism evidence="2 3">
    <name type="scientific">Stutzerimonas stutzeri</name>
    <name type="common">Pseudomonas stutzeri</name>
    <dbReference type="NCBI Taxonomy" id="316"/>
    <lineage>
        <taxon>Bacteria</taxon>
        <taxon>Pseudomonadati</taxon>
        <taxon>Pseudomonadota</taxon>
        <taxon>Gammaproteobacteria</taxon>
        <taxon>Pseudomonadales</taxon>
        <taxon>Pseudomonadaceae</taxon>
        <taxon>Stutzerimonas</taxon>
    </lineage>
</organism>
<dbReference type="Proteomes" id="UP000438983">
    <property type="component" value="Chromosome"/>
</dbReference>
<dbReference type="RefSeq" id="WP_158188534.1">
    <property type="nucleotide sequence ID" value="NZ_CP046902.1"/>
</dbReference>
<accession>A0A6I6LWL4</accession>